<dbReference type="Proteomes" id="UP000236642">
    <property type="component" value="Unassembled WGS sequence"/>
</dbReference>
<gene>
    <name evidence="2" type="primary">axe1-6A</name>
    <name evidence="2" type="ORF">HRbin22_02222</name>
</gene>
<evidence type="ECO:0000313" key="2">
    <source>
        <dbReference type="EMBL" id="GBD09959.1"/>
    </source>
</evidence>
<comment type="caution">
    <text evidence="2">The sequence shown here is derived from an EMBL/GenBank/DDBJ whole genome shotgun (WGS) entry which is preliminary data.</text>
</comment>
<dbReference type="SUPFAM" id="SSF53474">
    <property type="entry name" value="alpha/beta-Hydrolases"/>
    <property type="match status" value="1"/>
</dbReference>
<evidence type="ECO:0000256" key="1">
    <source>
        <dbReference type="SAM" id="MobiDB-lite"/>
    </source>
</evidence>
<dbReference type="Gene3D" id="3.40.50.1820">
    <property type="entry name" value="alpha/beta hydrolase"/>
    <property type="match status" value="1"/>
</dbReference>
<dbReference type="InterPro" id="IPR050583">
    <property type="entry name" value="Mycobacterial_A85_antigen"/>
</dbReference>
<evidence type="ECO:0000313" key="3">
    <source>
        <dbReference type="Proteomes" id="UP000236642"/>
    </source>
</evidence>
<dbReference type="InterPro" id="IPR000801">
    <property type="entry name" value="Esterase-like"/>
</dbReference>
<protein>
    <submittedName>
        <fullName evidence="2">Carbohydrate acetyl esterase/feruloyl esterase</fullName>
    </submittedName>
</protein>
<dbReference type="AlphaFoldDB" id="A0A2H5Y945"/>
<sequence>MSLAMRRPSWLILIGMLLTLNLALLLTPQAMVDLSPPPTPTPTATPIPPTSTPTPTPTPTATPTPSPTPTCEPGRWEAGSIPIPALGVEIPYQVYLPPCRDPARRYPALYLLHGYPYDQTHWDQLGIDETVTEGIRTGRWPPFLIVLPGFPDDLYLYTSGGPGSVEAVMMEALIPQIEARYPIEPARWARAIGGISRGGVWALEIALRHPEAFASVGGHSPALSVNEAPPAYDPFQLAQEADLRGLRIYLDAGDADWALAGTRQLAAILEARGIPIRLEVHPGGHEDALWAQNLEAYLDFYTEPWRGR</sequence>
<proteinExistence type="predicted"/>
<dbReference type="PANTHER" id="PTHR48098">
    <property type="entry name" value="ENTEROCHELIN ESTERASE-RELATED"/>
    <property type="match status" value="1"/>
</dbReference>
<name>A0A2H5Y945_9CHLR</name>
<reference evidence="3" key="1">
    <citation type="submission" date="2017-09" db="EMBL/GenBank/DDBJ databases">
        <title>Metaegenomics of thermophilic ammonia-oxidizing enrichment culture.</title>
        <authorList>
            <person name="Kato S."/>
            <person name="Suzuki K."/>
        </authorList>
    </citation>
    <scope>NUCLEOTIDE SEQUENCE [LARGE SCALE GENOMIC DNA]</scope>
</reference>
<feature type="compositionally biased region" description="Pro residues" evidence="1">
    <location>
        <begin position="35"/>
        <end position="70"/>
    </location>
</feature>
<dbReference type="InterPro" id="IPR029058">
    <property type="entry name" value="AB_hydrolase_fold"/>
</dbReference>
<accession>A0A2H5Y945</accession>
<feature type="region of interest" description="Disordered" evidence="1">
    <location>
        <begin position="35"/>
        <end position="76"/>
    </location>
</feature>
<organism evidence="2 3">
    <name type="scientific">Candidatus Thermoflexus japonica</name>
    <dbReference type="NCBI Taxonomy" id="2035417"/>
    <lineage>
        <taxon>Bacteria</taxon>
        <taxon>Bacillati</taxon>
        <taxon>Chloroflexota</taxon>
        <taxon>Thermoflexia</taxon>
        <taxon>Thermoflexales</taxon>
        <taxon>Thermoflexaceae</taxon>
        <taxon>Thermoflexus</taxon>
    </lineage>
</organism>
<dbReference type="Pfam" id="PF00756">
    <property type="entry name" value="Esterase"/>
    <property type="match status" value="1"/>
</dbReference>
<dbReference type="EMBL" id="BEHY01000086">
    <property type="protein sequence ID" value="GBD09959.1"/>
    <property type="molecule type" value="Genomic_DNA"/>
</dbReference>